<dbReference type="Pfam" id="PF05437">
    <property type="entry name" value="AzlD"/>
    <property type="match status" value="1"/>
</dbReference>
<feature type="transmembrane region" description="Helical" evidence="1">
    <location>
        <begin position="6"/>
        <end position="28"/>
    </location>
</feature>
<dbReference type="InterPro" id="IPR008407">
    <property type="entry name" value="Brnchd-chn_aa_trnsp_AzlD"/>
</dbReference>
<organism evidence="2 3">
    <name type="scientific">Methylomusa anaerophila</name>
    <dbReference type="NCBI Taxonomy" id="1930071"/>
    <lineage>
        <taxon>Bacteria</taxon>
        <taxon>Bacillati</taxon>
        <taxon>Bacillota</taxon>
        <taxon>Negativicutes</taxon>
        <taxon>Selenomonadales</taxon>
        <taxon>Sporomusaceae</taxon>
        <taxon>Methylomusa</taxon>
    </lineage>
</organism>
<evidence type="ECO:0000313" key="2">
    <source>
        <dbReference type="EMBL" id="BBB90034.1"/>
    </source>
</evidence>
<dbReference type="EMBL" id="AP018449">
    <property type="protein sequence ID" value="BBB90034.1"/>
    <property type="molecule type" value="Genomic_DNA"/>
</dbReference>
<gene>
    <name evidence="2" type="ORF">MAMMFC1_00682</name>
</gene>
<dbReference type="OrthoDB" id="7870017at2"/>
<sequence length="109" mass="12102">MVRSEMLLIITGMAIVTFWTRYGAVALFRKTGIPAWFARWLKHVPTAILTALIVPSLLLPAGKFDLSLNNHYLLAGAVAAIIAFKYRNAMLTMALGLAVMLSLRWLSVR</sequence>
<keyword evidence="1" id="KW-0812">Transmembrane</keyword>
<feature type="transmembrane region" description="Helical" evidence="1">
    <location>
        <begin position="40"/>
        <end position="62"/>
    </location>
</feature>
<dbReference type="AlphaFoldDB" id="A0A348AG36"/>
<evidence type="ECO:0000256" key="1">
    <source>
        <dbReference type="SAM" id="Phobius"/>
    </source>
</evidence>
<dbReference type="RefSeq" id="WP_126306470.1">
    <property type="nucleotide sequence ID" value="NZ_AP018449.1"/>
</dbReference>
<dbReference type="KEGG" id="mana:MAMMFC1_00682"/>
<protein>
    <submittedName>
        <fullName evidence="2">Branched-chain amino acid transport protein</fullName>
    </submittedName>
</protein>
<dbReference type="Proteomes" id="UP000276437">
    <property type="component" value="Chromosome"/>
</dbReference>
<evidence type="ECO:0000313" key="3">
    <source>
        <dbReference type="Proteomes" id="UP000276437"/>
    </source>
</evidence>
<keyword evidence="1" id="KW-1133">Transmembrane helix</keyword>
<keyword evidence="1" id="KW-0472">Membrane</keyword>
<reference evidence="2 3" key="1">
    <citation type="journal article" date="2018" name="Int. J. Syst. Evol. Microbiol.">
        <title>Methylomusa anaerophila gen. nov., sp. nov., an anaerobic methanol-utilizing bacterium isolated from a microbial fuel cell.</title>
        <authorList>
            <person name="Amano N."/>
            <person name="Yamamuro A."/>
            <person name="Miyahara M."/>
            <person name="Kouzuma A."/>
            <person name="Abe T."/>
            <person name="Watanabe K."/>
        </authorList>
    </citation>
    <scope>NUCLEOTIDE SEQUENCE [LARGE SCALE GENOMIC DNA]</scope>
    <source>
        <strain evidence="2 3">MMFC1</strain>
    </source>
</reference>
<feature type="transmembrane region" description="Helical" evidence="1">
    <location>
        <begin position="91"/>
        <end position="108"/>
    </location>
</feature>
<name>A0A348AG36_9FIRM</name>
<feature type="transmembrane region" description="Helical" evidence="1">
    <location>
        <begin position="68"/>
        <end position="84"/>
    </location>
</feature>
<proteinExistence type="predicted"/>
<keyword evidence="3" id="KW-1185">Reference proteome</keyword>
<accession>A0A348AG36</accession>